<accession>A0A2X1Q267</accession>
<dbReference type="PANTHER" id="PTHR41533:SF1">
    <property type="entry name" value="L,D-TRANSPEPTIDASE YCBB-RELATED"/>
    <property type="match status" value="1"/>
</dbReference>
<organism evidence="1 2">
    <name type="scientific">Haemophilus influenzae</name>
    <dbReference type="NCBI Taxonomy" id="727"/>
    <lineage>
        <taxon>Bacteria</taxon>
        <taxon>Pseudomonadati</taxon>
        <taxon>Pseudomonadota</taxon>
        <taxon>Gammaproteobacteria</taxon>
        <taxon>Pasteurellales</taxon>
        <taxon>Pasteurellaceae</taxon>
        <taxon>Haemophilus</taxon>
    </lineage>
</organism>
<dbReference type="InterPro" id="IPR052905">
    <property type="entry name" value="LD-transpeptidase_YkuD-like"/>
</dbReference>
<dbReference type="PANTHER" id="PTHR41533">
    <property type="entry name" value="L,D-TRANSPEPTIDASE HI_1667-RELATED"/>
    <property type="match status" value="1"/>
</dbReference>
<reference evidence="1 2" key="1">
    <citation type="submission" date="2018-06" db="EMBL/GenBank/DDBJ databases">
        <authorList>
            <consortium name="Pathogen Informatics"/>
            <person name="Doyle S."/>
        </authorList>
    </citation>
    <scope>NUCLEOTIDE SEQUENCE [LARGE SCALE GENOMIC DNA]</scope>
    <source>
        <strain evidence="1 2">NCTC11872</strain>
    </source>
</reference>
<dbReference type="AlphaFoldDB" id="A0A2X1Q267"/>
<name>A0A2X1Q267_HAEIF</name>
<proteinExistence type="predicted"/>
<evidence type="ECO:0000313" key="2">
    <source>
        <dbReference type="Proteomes" id="UP000249936"/>
    </source>
</evidence>
<dbReference type="EMBL" id="UASK01000011">
    <property type="protein sequence ID" value="SPX43145.1"/>
    <property type="molecule type" value="Genomic_DNA"/>
</dbReference>
<evidence type="ECO:0000313" key="1">
    <source>
        <dbReference type="EMBL" id="SPX43145.1"/>
    </source>
</evidence>
<dbReference type="Proteomes" id="UP000249936">
    <property type="component" value="Unassembled WGS sequence"/>
</dbReference>
<gene>
    <name evidence="1" type="primary">ycbB_3</name>
    <name evidence="1" type="ORF">NCTC11872_02800</name>
</gene>
<protein>
    <submittedName>
        <fullName evidence="1">Murein L,D-transpeptidase</fullName>
    </submittedName>
</protein>
<sequence length="51" mass="5862">MYSKLSNVVVNPPWNAPIRLINEDLLPKMKADPNYITEHNYSILDNQGQCC</sequence>